<name>A0A841MY42_9BACT</name>
<accession>A0A841MY42</accession>
<proteinExistence type="predicted"/>
<evidence type="ECO:0000313" key="1">
    <source>
        <dbReference type="EMBL" id="MBB6326921.1"/>
    </source>
</evidence>
<organism evidence="1 2">
    <name type="scientific">Algoriphagus iocasae</name>
    <dbReference type="NCBI Taxonomy" id="1836499"/>
    <lineage>
        <taxon>Bacteria</taxon>
        <taxon>Pseudomonadati</taxon>
        <taxon>Bacteroidota</taxon>
        <taxon>Cytophagia</taxon>
        <taxon>Cytophagales</taxon>
        <taxon>Cyclobacteriaceae</taxon>
        <taxon>Algoriphagus</taxon>
    </lineage>
</organism>
<dbReference type="EMBL" id="JACIJO010000002">
    <property type="protein sequence ID" value="MBB6326921.1"/>
    <property type="molecule type" value="Genomic_DNA"/>
</dbReference>
<reference evidence="1 2" key="1">
    <citation type="submission" date="2020-08" db="EMBL/GenBank/DDBJ databases">
        <title>Genomic Encyclopedia of Type Strains, Phase IV (KMG-IV): sequencing the most valuable type-strain genomes for metagenomic binning, comparative biology and taxonomic classification.</title>
        <authorList>
            <person name="Goeker M."/>
        </authorList>
    </citation>
    <scope>NUCLEOTIDE SEQUENCE [LARGE SCALE GENOMIC DNA]</scope>
    <source>
        <strain evidence="1 2">DSM 102044</strain>
    </source>
</reference>
<comment type="caution">
    <text evidence="1">The sequence shown here is derived from an EMBL/GenBank/DDBJ whole genome shotgun (WGS) entry which is preliminary data.</text>
</comment>
<protein>
    <submittedName>
        <fullName evidence="1">Putative transcriptional regulator</fullName>
    </submittedName>
</protein>
<dbReference type="Proteomes" id="UP000588604">
    <property type="component" value="Unassembled WGS sequence"/>
</dbReference>
<sequence>MERDLITQALHSICLQEGKDIKDVHQYLLMKYRIEVEELVLKRRLDKLINEEKAVA</sequence>
<keyword evidence="2" id="KW-1185">Reference proteome</keyword>
<gene>
    <name evidence="1" type="ORF">FHS59_002549</name>
</gene>
<dbReference type="AlphaFoldDB" id="A0A841MY42"/>
<dbReference type="RefSeq" id="WP_184495489.1">
    <property type="nucleotide sequence ID" value="NZ_JACIJO010000002.1"/>
</dbReference>
<evidence type="ECO:0000313" key="2">
    <source>
        <dbReference type="Proteomes" id="UP000588604"/>
    </source>
</evidence>